<sequence length="123" mass="13190">MTGDTTVFATVDDVATRWRTLSESETTRCTALLADASDLIRTSCPNWRTASETSLRRVTCAAVIRALQSGDMMGVSQTSQTTGPFSEQVTYANPGGDLYLTRAEKKTLGGVQRVAQFDMAGAS</sequence>
<dbReference type="Proteomes" id="UP000029003">
    <property type="component" value="Unassembled WGS sequence"/>
</dbReference>
<dbReference type="EMBL" id="JGZT01000006">
    <property type="protein sequence ID" value="KFJ02642.1"/>
    <property type="molecule type" value="Genomic_DNA"/>
</dbReference>
<evidence type="ECO:0000313" key="2">
    <source>
        <dbReference type="Proteomes" id="UP000029003"/>
    </source>
</evidence>
<organism evidence="1 2">
    <name type="scientific">Bifidobacterium thermacidophilum subsp. thermacidophilum</name>
    <dbReference type="NCBI Taxonomy" id="79262"/>
    <lineage>
        <taxon>Bacteria</taxon>
        <taxon>Bacillati</taxon>
        <taxon>Actinomycetota</taxon>
        <taxon>Actinomycetes</taxon>
        <taxon>Bifidobacteriales</taxon>
        <taxon>Bifidobacteriaceae</taxon>
        <taxon>Bifidobacterium</taxon>
    </lineage>
</organism>
<dbReference type="Pfam" id="PF09355">
    <property type="entry name" value="Phage_Gp19"/>
    <property type="match status" value="1"/>
</dbReference>
<accession>A0A087E4E1</accession>
<name>A0A087E4E1_9BIFI</name>
<dbReference type="InterPro" id="IPR018963">
    <property type="entry name" value="Mycophage_D29_Gp19"/>
</dbReference>
<gene>
    <name evidence="1" type="ORF">THER5_1105</name>
</gene>
<reference evidence="1 2" key="1">
    <citation type="submission" date="2014-03" db="EMBL/GenBank/DDBJ databases">
        <title>Genomics of Bifidobacteria.</title>
        <authorList>
            <person name="Ventura M."/>
            <person name="Milani C."/>
            <person name="Lugli G.A."/>
        </authorList>
    </citation>
    <scope>NUCLEOTIDE SEQUENCE [LARGE SCALE GENOMIC DNA]</scope>
    <source>
        <strain evidence="1 2">LMG 21395</strain>
    </source>
</reference>
<dbReference type="OrthoDB" id="3194840at2"/>
<comment type="caution">
    <text evidence="1">The sequence shown here is derived from an EMBL/GenBank/DDBJ whole genome shotgun (WGS) entry which is preliminary data.</text>
</comment>
<protein>
    <submittedName>
        <fullName evidence="1">Phage protein Gp19/Gp15/Gp42</fullName>
    </submittedName>
</protein>
<evidence type="ECO:0000313" key="1">
    <source>
        <dbReference type="EMBL" id="KFJ02642.1"/>
    </source>
</evidence>
<dbReference type="AlphaFoldDB" id="A0A087E4E1"/>
<dbReference type="RefSeq" id="WP_029576386.1">
    <property type="nucleotide sequence ID" value="NZ_JGZT01000006.1"/>
</dbReference>
<proteinExistence type="predicted"/>